<keyword evidence="3" id="KW-0375">Hydrogen ion transport</keyword>
<accession>A0A5C7J729</accession>
<sequence length="133" mass="15043">MRIAETQLVRAVAELREKGQTSSELSRALMLFLQRKRLMKHAAKILRSLEEYTAQQAGLVRVEATSARPLSEAVKHQVQKKAEELFGGKDTKTAVHFREDPQLLGGVKLETNTTRYDFSLGRTLLDLHKSLVK</sequence>
<evidence type="ECO:0000256" key="3">
    <source>
        <dbReference type="ARBA" id="ARBA00022781"/>
    </source>
</evidence>
<dbReference type="Proteomes" id="UP000321026">
    <property type="component" value="Unassembled WGS sequence"/>
</dbReference>
<dbReference type="InterPro" id="IPR000711">
    <property type="entry name" value="ATPase_OSCP/dsu"/>
</dbReference>
<keyword evidence="4" id="KW-0406">Ion transport</keyword>
<organism evidence="7 8">
    <name type="scientific">Candidatus Dojkabacteria bacterium</name>
    <dbReference type="NCBI Taxonomy" id="2099670"/>
    <lineage>
        <taxon>Bacteria</taxon>
        <taxon>Candidatus Dojkabacteria</taxon>
    </lineage>
</organism>
<evidence type="ECO:0000256" key="2">
    <source>
        <dbReference type="ARBA" id="ARBA00022448"/>
    </source>
</evidence>
<protein>
    <submittedName>
        <fullName evidence="7">Uncharacterized protein</fullName>
    </submittedName>
</protein>
<evidence type="ECO:0000313" key="8">
    <source>
        <dbReference type="Proteomes" id="UP000321026"/>
    </source>
</evidence>
<name>A0A5C7J729_9BACT</name>
<reference evidence="7 8" key="1">
    <citation type="submission" date="2018-09" db="EMBL/GenBank/DDBJ databases">
        <title>Metagenome Assembled Genomes from an Advanced Water Purification Facility.</title>
        <authorList>
            <person name="Stamps B.W."/>
            <person name="Spear J.R."/>
        </authorList>
    </citation>
    <scope>NUCLEOTIDE SEQUENCE [LARGE SCALE GENOMIC DNA]</scope>
    <source>
        <strain evidence="7">Bin_63_2</strain>
    </source>
</reference>
<evidence type="ECO:0000256" key="4">
    <source>
        <dbReference type="ARBA" id="ARBA00023065"/>
    </source>
</evidence>
<comment type="subcellular location">
    <subcellularLocation>
        <location evidence="1">Membrane</location>
    </subcellularLocation>
</comment>
<dbReference type="AlphaFoldDB" id="A0A5C7J729"/>
<keyword evidence="6" id="KW-0066">ATP synthesis</keyword>
<evidence type="ECO:0000256" key="6">
    <source>
        <dbReference type="ARBA" id="ARBA00023310"/>
    </source>
</evidence>
<keyword evidence="2" id="KW-0813">Transport</keyword>
<dbReference type="GO" id="GO:0046933">
    <property type="term" value="F:proton-transporting ATP synthase activity, rotational mechanism"/>
    <property type="evidence" value="ECO:0007669"/>
    <property type="project" value="InterPro"/>
</dbReference>
<dbReference type="GO" id="GO:0016020">
    <property type="term" value="C:membrane"/>
    <property type="evidence" value="ECO:0007669"/>
    <property type="project" value="UniProtKB-SubCell"/>
</dbReference>
<evidence type="ECO:0000313" key="7">
    <source>
        <dbReference type="EMBL" id="TXG77279.1"/>
    </source>
</evidence>
<comment type="caution">
    <text evidence="7">The sequence shown here is derived from an EMBL/GenBank/DDBJ whole genome shotgun (WGS) entry which is preliminary data.</text>
</comment>
<dbReference type="Pfam" id="PF00213">
    <property type="entry name" value="OSCP"/>
    <property type="match status" value="1"/>
</dbReference>
<proteinExistence type="predicted"/>
<gene>
    <name evidence="7" type="ORF">E6Q11_02990</name>
</gene>
<evidence type="ECO:0000256" key="5">
    <source>
        <dbReference type="ARBA" id="ARBA00023136"/>
    </source>
</evidence>
<dbReference type="EMBL" id="SSDS01000049">
    <property type="protein sequence ID" value="TXG77279.1"/>
    <property type="molecule type" value="Genomic_DNA"/>
</dbReference>
<evidence type="ECO:0000256" key="1">
    <source>
        <dbReference type="ARBA" id="ARBA00004370"/>
    </source>
</evidence>
<keyword evidence="5" id="KW-0472">Membrane</keyword>